<accession>A0A1E3WNQ0</accession>
<name>A0A1E3WNQ0_9VIBR</name>
<feature type="domain" description="Type VII secretion system protein EssD-like" evidence="1">
    <location>
        <begin position="462"/>
        <end position="590"/>
    </location>
</feature>
<dbReference type="PATRIC" id="fig|45658.8.peg.861"/>
<dbReference type="EMBL" id="MDCJ01000002">
    <property type="protein sequence ID" value="ODS10612.1"/>
    <property type="molecule type" value="Genomic_DNA"/>
</dbReference>
<evidence type="ECO:0000313" key="3">
    <source>
        <dbReference type="Proteomes" id="UP000095131"/>
    </source>
</evidence>
<reference evidence="2 3" key="1">
    <citation type="submission" date="2016-08" db="EMBL/GenBank/DDBJ databases">
        <title>Genome sequencing of Vibrio scophthalmi strain FP3289, an isolated from Paralichthys olivaceus.</title>
        <authorList>
            <person name="Han H.-J."/>
        </authorList>
    </citation>
    <scope>NUCLEOTIDE SEQUENCE [LARGE SCALE GENOMIC DNA]</scope>
    <source>
        <strain evidence="2 3">FP3289</strain>
    </source>
</reference>
<proteinExistence type="predicted"/>
<dbReference type="InterPro" id="IPR044927">
    <property type="entry name" value="Endonuclea_NS_2"/>
</dbReference>
<sequence length="604" mass="66045">MMKFELGSEDYRCPFGKPDTCNCSSCHLHREVVASKAVLKAAEARNFAPTSRRFSSVAPIPEPDVPIETPREKYERQCRARFEQLDKEPKRRLISSNFGKPPPKLELQLCYDDSEKTYASNVPYSVIFSDPSNTVVNGVLDAKGYAIVQGPNYPAKVKFGNEKEKLTAESKLPLQYQQFDLALNATAKQVADHAIVAKEKAKQINSIDIAESFKAAVDSKIAELEAESKAFDNLSYLSQSWAIAKATKTGISKGVTEYLPDFGEFGELMDAADIDIAILIEAISSGNIDELESKLQQWKTRAGEGFTKGCNTMETLILLLSDPTSREMLASLPKRILDALPNDQVVEIVAYQSTQMGIDITVVNGGTALGTFAGGVGGLVAAGTLFSATSTRKAGKALEGVVETVADISKSLKKINNQHEAVPYKKENELSLNKGTSVSIIEFEQGKKGSWNKELNGKLKANTKYKVGNYTYKTDDLGRVKSVSGKLDLTTQDRNKYQQGKAGKHDGIKDGLNDDEGGHIIASIFNGPGEQINYAAMNANLNKGAWKRMENKWAEALKGNPPKKVNVSIDAIYKGDSQRPEAFDVFFDIDGEEEFLSMKNTPGG</sequence>
<evidence type="ECO:0000259" key="1">
    <source>
        <dbReference type="Pfam" id="PF13930"/>
    </source>
</evidence>
<gene>
    <name evidence="2" type="ORF">VSF3289_00871</name>
</gene>
<comment type="caution">
    <text evidence="2">The sequence shown here is derived from an EMBL/GenBank/DDBJ whole genome shotgun (WGS) entry which is preliminary data.</text>
</comment>
<dbReference type="Gene3D" id="3.40.570.10">
    <property type="entry name" value="Extracellular Endonuclease, subunit A"/>
    <property type="match status" value="1"/>
</dbReference>
<dbReference type="Pfam" id="PF13930">
    <property type="entry name" value="Endonuclea_NS_2"/>
    <property type="match status" value="1"/>
</dbReference>
<evidence type="ECO:0000313" key="2">
    <source>
        <dbReference type="EMBL" id="ODS10612.1"/>
    </source>
</evidence>
<organism evidence="2 3">
    <name type="scientific">Vibrio scophthalmi</name>
    <dbReference type="NCBI Taxonomy" id="45658"/>
    <lineage>
        <taxon>Bacteria</taxon>
        <taxon>Pseudomonadati</taxon>
        <taxon>Pseudomonadota</taxon>
        <taxon>Gammaproteobacteria</taxon>
        <taxon>Vibrionales</taxon>
        <taxon>Vibrionaceae</taxon>
        <taxon>Vibrio</taxon>
    </lineage>
</organism>
<dbReference type="Proteomes" id="UP000095131">
    <property type="component" value="Unassembled WGS sequence"/>
</dbReference>
<dbReference type="InterPro" id="IPR044929">
    <property type="entry name" value="DNA/RNA_non-sp_Endonuclease_sf"/>
</dbReference>
<protein>
    <submittedName>
        <fullName evidence="2">Putative ribonuclease YeeF</fullName>
    </submittedName>
</protein>
<dbReference type="AlphaFoldDB" id="A0A1E3WNQ0"/>